<dbReference type="Proteomes" id="UP000265801">
    <property type="component" value="Unassembled WGS sequence"/>
</dbReference>
<proteinExistence type="predicted"/>
<evidence type="ECO:0000313" key="2">
    <source>
        <dbReference type="EMBL" id="RIW33156.1"/>
    </source>
</evidence>
<accession>A0A3A1QX12</accession>
<name>A0A3A1QX12_9BACI</name>
<keyword evidence="1" id="KW-0472">Membrane</keyword>
<reference evidence="2 3" key="1">
    <citation type="submission" date="2018-09" db="EMBL/GenBank/DDBJ databases">
        <title>Bacillus saliacetes sp. nov., isolated from Thai shrimp paste (Ka-pi).</title>
        <authorList>
            <person name="Daroonpunt R."/>
            <person name="Tanasupawat S."/>
            <person name="Yiamsombut S."/>
        </authorList>
    </citation>
    <scope>NUCLEOTIDE SEQUENCE [LARGE SCALE GENOMIC DNA]</scope>
    <source>
        <strain evidence="2 3">SKP7-4</strain>
    </source>
</reference>
<evidence type="ECO:0000256" key="1">
    <source>
        <dbReference type="SAM" id="Phobius"/>
    </source>
</evidence>
<comment type="caution">
    <text evidence="2">The sequence shown here is derived from an EMBL/GenBank/DDBJ whole genome shotgun (WGS) entry which is preliminary data.</text>
</comment>
<dbReference type="EMBL" id="QXIR01000015">
    <property type="protein sequence ID" value="RIW33156.1"/>
    <property type="molecule type" value="Genomic_DNA"/>
</dbReference>
<sequence length="66" mass="7836">MKEDQGFENNSRNCSLKRITPLKKKRFPLIIELFLLTLFLYDNLLTELMSNIDSTTFLTVFMFDQV</sequence>
<evidence type="ECO:0000313" key="3">
    <source>
        <dbReference type="Proteomes" id="UP000265801"/>
    </source>
</evidence>
<gene>
    <name evidence="2" type="ORF">D3H55_12290</name>
</gene>
<keyword evidence="1" id="KW-0812">Transmembrane</keyword>
<feature type="transmembrane region" description="Helical" evidence="1">
    <location>
        <begin position="27"/>
        <end position="44"/>
    </location>
</feature>
<protein>
    <submittedName>
        <fullName evidence="2">Uncharacterized protein</fullName>
    </submittedName>
</protein>
<keyword evidence="1" id="KW-1133">Transmembrane helix</keyword>
<organism evidence="2 3">
    <name type="scientific">Bacillus salacetis</name>
    <dbReference type="NCBI Taxonomy" id="2315464"/>
    <lineage>
        <taxon>Bacteria</taxon>
        <taxon>Bacillati</taxon>
        <taxon>Bacillota</taxon>
        <taxon>Bacilli</taxon>
        <taxon>Bacillales</taxon>
        <taxon>Bacillaceae</taxon>
        <taxon>Bacillus</taxon>
    </lineage>
</organism>
<keyword evidence="3" id="KW-1185">Reference proteome</keyword>
<dbReference type="AlphaFoldDB" id="A0A3A1QX12"/>